<evidence type="ECO:0000313" key="2">
    <source>
        <dbReference type="EMBL" id="EPS63314.1"/>
    </source>
</evidence>
<dbReference type="Proteomes" id="UP000015453">
    <property type="component" value="Unassembled WGS sequence"/>
</dbReference>
<dbReference type="SUPFAM" id="SSF51445">
    <property type="entry name" value="(Trans)glycosidases"/>
    <property type="match status" value="1"/>
</dbReference>
<dbReference type="OrthoDB" id="10254444at2759"/>
<keyword evidence="3" id="KW-1185">Reference proteome</keyword>
<comment type="caution">
    <text evidence="2">The sequence shown here is derived from an EMBL/GenBank/DDBJ whole genome shotgun (WGS) entry which is preliminary data.</text>
</comment>
<accession>S8C8V4</accession>
<proteinExistence type="inferred from homology"/>
<organism evidence="2 3">
    <name type="scientific">Genlisea aurea</name>
    <dbReference type="NCBI Taxonomy" id="192259"/>
    <lineage>
        <taxon>Eukaryota</taxon>
        <taxon>Viridiplantae</taxon>
        <taxon>Streptophyta</taxon>
        <taxon>Embryophyta</taxon>
        <taxon>Tracheophyta</taxon>
        <taxon>Spermatophyta</taxon>
        <taxon>Magnoliopsida</taxon>
        <taxon>eudicotyledons</taxon>
        <taxon>Gunneridae</taxon>
        <taxon>Pentapetalae</taxon>
        <taxon>asterids</taxon>
        <taxon>lamiids</taxon>
        <taxon>Lamiales</taxon>
        <taxon>Lentibulariaceae</taxon>
        <taxon>Genlisea</taxon>
    </lineage>
</organism>
<evidence type="ECO:0000313" key="3">
    <source>
        <dbReference type="Proteomes" id="UP000015453"/>
    </source>
</evidence>
<dbReference type="InterPro" id="IPR017853">
    <property type="entry name" value="GH"/>
</dbReference>
<feature type="non-terminal residue" evidence="2">
    <location>
        <position position="163"/>
    </location>
</feature>
<dbReference type="GO" id="GO:0070492">
    <property type="term" value="F:oligosaccharide binding"/>
    <property type="evidence" value="ECO:0007669"/>
    <property type="project" value="TreeGrafter"/>
</dbReference>
<dbReference type="GO" id="GO:0012505">
    <property type="term" value="C:endomembrane system"/>
    <property type="evidence" value="ECO:0007669"/>
    <property type="project" value="TreeGrafter"/>
</dbReference>
<reference evidence="2 3" key="1">
    <citation type="journal article" date="2013" name="BMC Genomics">
        <title>The miniature genome of a carnivorous plant Genlisea aurea contains a low number of genes and short non-coding sequences.</title>
        <authorList>
            <person name="Leushkin E.V."/>
            <person name="Sutormin R.A."/>
            <person name="Nabieva E.R."/>
            <person name="Penin A.A."/>
            <person name="Kondrashov A.S."/>
            <person name="Logacheva M.D."/>
        </authorList>
    </citation>
    <scope>NUCLEOTIDE SEQUENCE [LARGE SCALE GENOMIC DNA]</scope>
</reference>
<gene>
    <name evidence="2" type="ORF">M569_11472</name>
</gene>
<comment type="similarity">
    <text evidence="1">Belongs to the glycosyl hydrolase 18 family.</text>
</comment>
<dbReference type="PANTHER" id="PTHR46066">
    <property type="entry name" value="CHITINASE DOMAIN-CONTAINING PROTEIN 1 FAMILY MEMBER"/>
    <property type="match status" value="1"/>
</dbReference>
<evidence type="ECO:0000256" key="1">
    <source>
        <dbReference type="ARBA" id="ARBA00009336"/>
    </source>
</evidence>
<dbReference type="PANTHER" id="PTHR46066:SF2">
    <property type="entry name" value="CHITINASE DOMAIN-CONTAINING PROTEIN 1"/>
    <property type="match status" value="1"/>
</dbReference>
<protein>
    <recommendedName>
        <fullName evidence="4">GH18 domain-containing protein</fullName>
    </recommendedName>
</protein>
<dbReference type="Gene3D" id="3.20.20.80">
    <property type="entry name" value="Glycosidases"/>
    <property type="match status" value="1"/>
</dbReference>
<dbReference type="AlphaFoldDB" id="S8C8V4"/>
<feature type="non-terminal residue" evidence="2">
    <location>
        <position position="1"/>
    </location>
</feature>
<evidence type="ECO:0008006" key="4">
    <source>
        <dbReference type="Google" id="ProtNLM"/>
    </source>
</evidence>
<dbReference type="EMBL" id="AUSU01005568">
    <property type="protein sequence ID" value="EPS63314.1"/>
    <property type="molecule type" value="Genomic_DNA"/>
</dbReference>
<name>S8C8V4_9LAMI</name>
<sequence>PYVRRRGLVETDISFRQVLNENMKTSDNSSQPRNFKNPMLAYITPWNSQGYEMANRFVNKFTHLSPVWYEIKSKGAGFILEGRDNSDKAWMRETRRISNIKILPRILLEAFPMQLLRKKRHRDEVIDLIVSECLVMQYDGIVLESWSRWAAYGVLHDPDMRIM</sequence>